<name>A0A398B1P4_9BACI</name>
<dbReference type="RefSeq" id="WP_119113790.1">
    <property type="nucleotide sequence ID" value="NZ_CBCSEO010000025.1"/>
</dbReference>
<dbReference type="EMBL" id="QWVT01000026">
    <property type="protein sequence ID" value="RID83581.1"/>
    <property type="molecule type" value="Genomic_DNA"/>
</dbReference>
<reference evidence="4 5" key="1">
    <citation type="submission" date="2018-08" db="EMBL/GenBank/DDBJ databases">
        <title>Bacillus jemisoniae sp. nov., Bacillus chryseoplanitiae sp. nov., Bacillus resnikiae sp. nov., and Bacillus frankliniae sp. nov., isolated from Viking spacecraft and associated surfaces.</title>
        <authorList>
            <person name="Seuylemezian A."/>
            <person name="Vaishampayan P."/>
        </authorList>
    </citation>
    <scope>NUCLEOTIDE SEQUENCE [LARGE SCALE GENOMIC DNA]</scope>
    <source>
        <strain evidence="4 5">JJ-247</strain>
    </source>
</reference>
<dbReference type="Gene3D" id="3.40.630.30">
    <property type="match status" value="1"/>
</dbReference>
<dbReference type="AlphaFoldDB" id="A0A398B1P4"/>
<dbReference type="PROSITE" id="PS51186">
    <property type="entry name" value="GNAT"/>
    <property type="match status" value="1"/>
</dbReference>
<dbReference type="GO" id="GO:0008080">
    <property type="term" value="F:N-acetyltransferase activity"/>
    <property type="evidence" value="ECO:0007669"/>
    <property type="project" value="TreeGrafter"/>
</dbReference>
<proteinExistence type="predicted"/>
<dbReference type="Pfam" id="PF00583">
    <property type="entry name" value="Acetyltransf_1"/>
    <property type="match status" value="1"/>
</dbReference>
<keyword evidence="5" id="KW-1185">Reference proteome</keyword>
<dbReference type="CDD" id="cd04301">
    <property type="entry name" value="NAT_SF"/>
    <property type="match status" value="1"/>
</dbReference>
<dbReference type="InterPro" id="IPR051016">
    <property type="entry name" value="Diverse_Substrate_AcTransf"/>
</dbReference>
<keyword evidence="2" id="KW-0012">Acyltransferase</keyword>
<keyword evidence="1 4" id="KW-0808">Transferase</keyword>
<dbReference type="PANTHER" id="PTHR10545">
    <property type="entry name" value="DIAMINE N-ACETYLTRANSFERASE"/>
    <property type="match status" value="1"/>
</dbReference>
<gene>
    <name evidence="4" type="ORF">D1970_15530</name>
</gene>
<dbReference type="OrthoDB" id="9792929at2"/>
<evidence type="ECO:0000313" key="4">
    <source>
        <dbReference type="EMBL" id="RID83581.1"/>
    </source>
</evidence>
<comment type="caution">
    <text evidence="4">The sequence shown here is derived from an EMBL/GenBank/DDBJ whole genome shotgun (WGS) entry which is preliminary data.</text>
</comment>
<feature type="domain" description="N-acetyltransferase" evidence="3">
    <location>
        <begin position="4"/>
        <end position="153"/>
    </location>
</feature>
<dbReference type="InterPro" id="IPR016181">
    <property type="entry name" value="Acyl_CoA_acyltransferase"/>
</dbReference>
<evidence type="ECO:0000313" key="5">
    <source>
        <dbReference type="Proteomes" id="UP000265816"/>
    </source>
</evidence>
<evidence type="ECO:0000259" key="3">
    <source>
        <dbReference type="PROSITE" id="PS51186"/>
    </source>
</evidence>
<protein>
    <submittedName>
        <fullName evidence="4">GNAT family N-acetyltransferase</fullName>
    </submittedName>
</protein>
<evidence type="ECO:0000256" key="1">
    <source>
        <dbReference type="ARBA" id="ARBA00022679"/>
    </source>
</evidence>
<dbReference type="SUPFAM" id="SSF55729">
    <property type="entry name" value="Acyl-CoA N-acyltransferases (Nat)"/>
    <property type="match status" value="1"/>
</dbReference>
<evidence type="ECO:0000256" key="2">
    <source>
        <dbReference type="ARBA" id="ARBA00023315"/>
    </source>
</evidence>
<dbReference type="InterPro" id="IPR000182">
    <property type="entry name" value="GNAT_dom"/>
</dbReference>
<organism evidence="4 5">
    <name type="scientific">Mesobacillus zeae</name>
    <dbReference type="NCBI Taxonomy" id="1917180"/>
    <lineage>
        <taxon>Bacteria</taxon>
        <taxon>Bacillati</taxon>
        <taxon>Bacillota</taxon>
        <taxon>Bacilli</taxon>
        <taxon>Bacillales</taxon>
        <taxon>Bacillaceae</taxon>
        <taxon>Mesobacillus</taxon>
    </lineage>
</organism>
<sequence>MKEFTVRSITSKDTKKLIPLVRSYIVDFYKCPNPTDKELEDHINLLIDHPMLGKQFVIENDGDFAGFVTLYFTFSTTKVKKISVLNDLFVAEAYRGNGLGETLFRHALNYSRENGYATMNWETANDNITAQSLYEKMGGVNTNKSWIHYEIKL</sequence>
<dbReference type="PANTHER" id="PTHR10545:SF42">
    <property type="entry name" value="ACETYLTRANSFERASE"/>
    <property type="match status" value="1"/>
</dbReference>
<dbReference type="Proteomes" id="UP000265816">
    <property type="component" value="Unassembled WGS sequence"/>
</dbReference>
<accession>A0A398B1P4</accession>